<gene>
    <name evidence="2" type="ORF">A9C11_33155</name>
</gene>
<sequence length="149" mass="16466">MFPKQKNFYRGTKARTTNFQPASRGTFGSGLYFGDQACADEYAGPGGSVWEVKLNMSNPLHCLASLEHDYDLDSPAVPLIEQIFSIETAIELITRAIETDGYFGVEIQQRLEQLGHDGLVATYPDGSYEVVVFSPAQVLDVRRLDSRAA</sequence>
<reference evidence="2 3" key="1">
    <citation type="submission" date="2016-05" db="EMBL/GenBank/DDBJ databases">
        <title>Genome Sequence of Pseudomonas citronellolis Strain SJTE-3, an Estrogens and Persistent Organic Pollutants degradation strain.</title>
        <authorList>
            <person name="Liang R."/>
        </authorList>
    </citation>
    <scope>NUCLEOTIDE SEQUENCE [LARGE SCALE GENOMIC DNA]</scope>
    <source>
        <strain evidence="2 3">SJTE-3</strain>
        <plasmid evidence="3">Plasmid prbl16</plasmid>
    </source>
</reference>
<evidence type="ECO:0000313" key="2">
    <source>
        <dbReference type="EMBL" id="ANI18903.1"/>
    </source>
</evidence>
<dbReference type="InterPro" id="IPR049522">
    <property type="entry name" value="ART-PolyVal_dom"/>
</dbReference>
<proteinExistence type="predicted"/>
<name>A0A1A9KPJ1_9PSED</name>
<evidence type="ECO:0000313" key="3">
    <source>
        <dbReference type="Proteomes" id="UP000077748"/>
    </source>
</evidence>
<dbReference type="AlphaFoldDB" id="A0A1A9KPJ1"/>
<keyword evidence="2" id="KW-0614">Plasmid</keyword>
<dbReference type="RefSeq" id="WP_010792775.1">
    <property type="nucleotide sequence ID" value="NZ_CP015879.1"/>
</dbReference>
<protein>
    <recommendedName>
        <fullName evidence="1">ART-PolyVal-like domain-containing protein</fullName>
    </recommendedName>
</protein>
<geneLocation type="plasmid" evidence="3">
    <name>prbl16</name>
</geneLocation>
<organism evidence="2 3">
    <name type="scientific">Pseudomonas citronellolis</name>
    <dbReference type="NCBI Taxonomy" id="53408"/>
    <lineage>
        <taxon>Bacteria</taxon>
        <taxon>Pseudomonadati</taxon>
        <taxon>Pseudomonadota</taxon>
        <taxon>Gammaproteobacteria</taxon>
        <taxon>Pseudomonadales</taxon>
        <taxon>Pseudomonadaceae</taxon>
        <taxon>Pseudomonas</taxon>
    </lineage>
</organism>
<dbReference type="Proteomes" id="UP000077748">
    <property type="component" value="Plasmid pRBL16"/>
</dbReference>
<accession>A0A1A9KPJ1</accession>
<feature type="domain" description="ART-PolyVal-like" evidence="1">
    <location>
        <begin position="6"/>
        <end position="138"/>
    </location>
</feature>
<dbReference type="EMBL" id="CP015879">
    <property type="protein sequence ID" value="ANI18903.1"/>
    <property type="molecule type" value="Genomic_DNA"/>
</dbReference>
<dbReference type="GeneID" id="93444962"/>
<dbReference type="Pfam" id="PF18760">
    <property type="entry name" value="ART-PolyVal"/>
    <property type="match status" value="1"/>
</dbReference>
<evidence type="ECO:0000259" key="1">
    <source>
        <dbReference type="Pfam" id="PF18760"/>
    </source>
</evidence>